<comment type="similarity">
    <text evidence="15 17">Belongs to the cation transport ATPase (P-type) (TC 3.A.3) family.</text>
</comment>
<dbReference type="PROSITE" id="PS00154">
    <property type="entry name" value="ATPASE_E1_E2"/>
    <property type="match status" value="1"/>
</dbReference>
<keyword evidence="4 17" id="KW-0109">Calcium transport</keyword>
<evidence type="ECO:0000313" key="21">
    <source>
        <dbReference type="Proteomes" id="UP001150925"/>
    </source>
</evidence>
<keyword evidence="13 17" id="KW-0406">Ion transport</keyword>
<keyword evidence="2 17" id="KW-0813">Transport</keyword>
<evidence type="ECO:0000256" key="14">
    <source>
        <dbReference type="ARBA" id="ARBA00023136"/>
    </source>
</evidence>
<sequence length="1063" mass="115792">MTPVSGSSASSERTRHLDGRDQQAFGPFKVGPEELGQLLDPKDPDGLKQLGGVVGLCNKLEVDPSVGLNPEEEFDSADGLPGTGNGETSHLLSSTEGHSTVKGKGPFAVRRQVYGENRLPSVAAVSFWKLLLDAYQDKTLIMLSIAALVSLAVGIYDDYLGEHRDEEVKLGWVEGVAILLAVVVVVFTNAVNDYQKERQFQKLNAKKEDRTVKVCRDGRELEVSVYDIVVGEVMLLEPGDIVPVDGVYLDGHNLVCDESSATGESDPIKKGSLESNMDCFILSGAKVMEGVGRMMVIAVGPYSYYGKMMMALREGQDSETPLQKKLNVLAEQIAKFGLTAALLMFMTLILKFLVTSAINNDMPTVSALLSKIIQITIQAITVVVVAVPEGLPMAVTLALAFATTQMLRDNNLVRQLSACETMGNATAVCSDKTGTLTQNKMTVVKANISQHSLENHEQHRVQSFRDGLPAQALNLLCEGISVNSTAFLGQDERGQPCFVGSKTESALLGFIQKCGSDFEPIRHEAEVARAYPFASEKKTMTTVVRNVRAKGDGDAYRIHVKGASEIVLGCCDRYMDADGEVKALDDATKNAFLQTIHNYAEQALRTICMAYREVSENEVNGLPEDEAPNHNLVCLGIVGIQDPLRPGVVESVKICQEAGVVVRMITGDNVETARAIARNAGIYQERGIVLSGPQFRAMTAEQQTSIMPRLQVLARSSPTDKQIVMRILQQQEEVVAMTGDGTNDAPALKMADVGFSMGIAGTEVSKEASDIILMDDNFNSIVKALRWGRAVNDSVRKFLQFQLTVNITAVVLAFVSAVLSEDNSSILSAVQLLWVNLIMDTLAALALATEPPTDALLKRFPAPRNASLINFQMWRMIFGQAAFQVIINMVLIHLGPLIFHLPDNAYGDAVLRTMVFNSFVFLQIFNELNCRRIDDTLNVFQNLSRDHGFLLVQVVVVGAQVLIVSYGGLAFGTVPLTSGQWLATVFIGSLSLPVGLILRLSPDLSHCLGLESAHDQEHRPQVTKASLRLGNAMHTVHQIGKVQTKSHSVFQAVRRTKRQPTYT</sequence>
<keyword evidence="7 17" id="KW-0547">Nucleotide-binding</keyword>
<organism evidence="20 21">
    <name type="scientific">Dispira parvispora</name>
    <dbReference type="NCBI Taxonomy" id="1520584"/>
    <lineage>
        <taxon>Eukaryota</taxon>
        <taxon>Fungi</taxon>
        <taxon>Fungi incertae sedis</taxon>
        <taxon>Zoopagomycota</taxon>
        <taxon>Kickxellomycotina</taxon>
        <taxon>Dimargaritomycetes</taxon>
        <taxon>Dimargaritales</taxon>
        <taxon>Dimargaritaceae</taxon>
        <taxon>Dispira</taxon>
    </lineage>
</organism>
<evidence type="ECO:0000256" key="5">
    <source>
        <dbReference type="ARBA" id="ARBA00022692"/>
    </source>
</evidence>
<name>A0A9W8ATD6_9FUNG</name>
<comment type="function">
    <text evidence="17">Catalyzes the hydrolysis of ATP coupled with the transport of calcium.</text>
</comment>
<dbReference type="SMART" id="SM00831">
    <property type="entry name" value="Cation_ATPase_N"/>
    <property type="match status" value="1"/>
</dbReference>
<feature type="transmembrane region" description="Helical" evidence="17">
    <location>
        <begin position="949"/>
        <end position="969"/>
    </location>
</feature>
<comment type="caution">
    <text evidence="20">The sequence shown here is derived from an EMBL/GenBank/DDBJ whole genome shotgun (WGS) entry which is preliminary data.</text>
</comment>
<dbReference type="InterPro" id="IPR004014">
    <property type="entry name" value="ATPase_P-typ_cation-transptr_N"/>
</dbReference>
<dbReference type="GO" id="GO:0005774">
    <property type="term" value="C:vacuolar membrane"/>
    <property type="evidence" value="ECO:0007669"/>
    <property type="project" value="UniProtKB-SubCell"/>
</dbReference>
<dbReference type="SUPFAM" id="SSF56784">
    <property type="entry name" value="HAD-like"/>
    <property type="match status" value="1"/>
</dbReference>
<proteinExistence type="inferred from homology"/>
<dbReference type="AlphaFoldDB" id="A0A9W8ATD6"/>
<keyword evidence="12 17" id="KW-1133">Transmembrane helix</keyword>
<evidence type="ECO:0000313" key="20">
    <source>
        <dbReference type="EMBL" id="KAJ1968686.1"/>
    </source>
</evidence>
<dbReference type="EMBL" id="JANBPY010000148">
    <property type="protein sequence ID" value="KAJ1968686.1"/>
    <property type="molecule type" value="Genomic_DNA"/>
</dbReference>
<keyword evidence="14 17" id="KW-0472">Membrane</keyword>
<evidence type="ECO:0000256" key="8">
    <source>
        <dbReference type="ARBA" id="ARBA00022837"/>
    </source>
</evidence>
<dbReference type="OrthoDB" id="3352408at2759"/>
<keyword evidence="21" id="KW-1185">Reference proteome</keyword>
<dbReference type="InterPro" id="IPR023299">
    <property type="entry name" value="ATPase_P-typ_cyto_dom_N"/>
</dbReference>
<dbReference type="SFLD" id="SFLDF00027">
    <property type="entry name" value="p-type_atpase"/>
    <property type="match status" value="1"/>
</dbReference>
<feature type="transmembrane region" description="Helical" evidence="17">
    <location>
        <begin position="798"/>
        <end position="819"/>
    </location>
</feature>
<dbReference type="NCBIfam" id="TIGR01494">
    <property type="entry name" value="ATPase_P-type"/>
    <property type="match status" value="2"/>
</dbReference>
<dbReference type="Gene3D" id="2.70.150.10">
    <property type="entry name" value="Calcium-transporting ATPase, cytoplasmic transduction domain A"/>
    <property type="match status" value="1"/>
</dbReference>
<evidence type="ECO:0000256" key="10">
    <source>
        <dbReference type="ARBA" id="ARBA00022842"/>
    </source>
</evidence>
<evidence type="ECO:0000256" key="9">
    <source>
        <dbReference type="ARBA" id="ARBA00022840"/>
    </source>
</evidence>
<dbReference type="SUPFAM" id="SSF81660">
    <property type="entry name" value="Metal cation-transporting ATPase, ATP-binding domain N"/>
    <property type="match status" value="1"/>
</dbReference>
<evidence type="ECO:0000256" key="11">
    <source>
        <dbReference type="ARBA" id="ARBA00022967"/>
    </source>
</evidence>
<feature type="transmembrane region" description="Helical" evidence="17">
    <location>
        <begin position="825"/>
        <end position="849"/>
    </location>
</feature>
<dbReference type="CDD" id="cd02081">
    <property type="entry name" value="P-type_ATPase_Ca_PMCA-like"/>
    <property type="match status" value="1"/>
</dbReference>
<dbReference type="Pfam" id="PF00690">
    <property type="entry name" value="Cation_ATPase_N"/>
    <property type="match status" value="1"/>
</dbReference>
<keyword evidence="10" id="KW-0460">Magnesium</keyword>
<dbReference type="PRINTS" id="PR00119">
    <property type="entry name" value="CATATPASE"/>
</dbReference>
<dbReference type="PANTHER" id="PTHR24093:SF369">
    <property type="entry name" value="CALCIUM-TRANSPORTING ATPASE"/>
    <property type="match status" value="1"/>
</dbReference>
<dbReference type="InterPro" id="IPR006068">
    <property type="entry name" value="ATPase_P-typ_cation-transptr_C"/>
</dbReference>
<dbReference type="InterPro" id="IPR006408">
    <property type="entry name" value="P-type_ATPase_IIB"/>
</dbReference>
<dbReference type="Pfam" id="PF08282">
    <property type="entry name" value="Hydrolase_3"/>
    <property type="match status" value="1"/>
</dbReference>
<feature type="transmembrane region" description="Helical" evidence="17">
    <location>
        <begin position="375"/>
        <end position="402"/>
    </location>
</feature>
<dbReference type="InterPro" id="IPR023214">
    <property type="entry name" value="HAD_sf"/>
</dbReference>
<evidence type="ECO:0000256" key="7">
    <source>
        <dbReference type="ARBA" id="ARBA00022741"/>
    </source>
</evidence>
<evidence type="ECO:0000256" key="2">
    <source>
        <dbReference type="ARBA" id="ARBA00022448"/>
    </source>
</evidence>
<evidence type="ECO:0000256" key="1">
    <source>
        <dbReference type="ARBA" id="ARBA00004128"/>
    </source>
</evidence>
<dbReference type="FunFam" id="1.20.1110.10:FF:000002">
    <property type="entry name" value="Calcium-transporting ATPase"/>
    <property type="match status" value="1"/>
</dbReference>
<reference evidence="20" key="1">
    <citation type="submission" date="2022-07" db="EMBL/GenBank/DDBJ databases">
        <title>Phylogenomic reconstructions and comparative analyses of Kickxellomycotina fungi.</title>
        <authorList>
            <person name="Reynolds N.K."/>
            <person name="Stajich J.E."/>
            <person name="Barry K."/>
            <person name="Grigoriev I.V."/>
            <person name="Crous P."/>
            <person name="Smith M.E."/>
        </authorList>
    </citation>
    <scope>NUCLEOTIDE SEQUENCE</scope>
    <source>
        <strain evidence="20">RSA 1196</strain>
    </source>
</reference>
<evidence type="ECO:0000256" key="6">
    <source>
        <dbReference type="ARBA" id="ARBA00022723"/>
    </source>
</evidence>
<comment type="catalytic activity">
    <reaction evidence="16 17">
        <text>Ca(2+)(in) + ATP + H2O = Ca(2+)(out) + ADP + phosphate + H(+)</text>
        <dbReference type="Rhea" id="RHEA:18105"/>
        <dbReference type="ChEBI" id="CHEBI:15377"/>
        <dbReference type="ChEBI" id="CHEBI:15378"/>
        <dbReference type="ChEBI" id="CHEBI:29108"/>
        <dbReference type="ChEBI" id="CHEBI:30616"/>
        <dbReference type="ChEBI" id="CHEBI:43474"/>
        <dbReference type="ChEBI" id="CHEBI:456216"/>
        <dbReference type="EC" id="7.2.2.10"/>
    </reaction>
</comment>
<evidence type="ECO:0000256" key="12">
    <source>
        <dbReference type="ARBA" id="ARBA00022989"/>
    </source>
</evidence>
<keyword evidence="5 17" id="KW-0812">Transmembrane</keyword>
<dbReference type="Pfam" id="PF13246">
    <property type="entry name" value="Cation_ATPase"/>
    <property type="match status" value="1"/>
</dbReference>
<keyword evidence="8 17" id="KW-0106">Calcium</keyword>
<dbReference type="GO" id="GO:0006874">
    <property type="term" value="P:intracellular calcium ion homeostasis"/>
    <property type="evidence" value="ECO:0007669"/>
    <property type="project" value="TreeGrafter"/>
</dbReference>
<dbReference type="Gene3D" id="3.40.1110.10">
    <property type="entry name" value="Calcium-transporting ATPase, cytoplasmic domain N"/>
    <property type="match status" value="1"/>
</dbReference>
<feature type="transmembrane region" description="Helical" evidence="17">
    <location>
        <begin position="333"/>
        <end position="355"/>
    </location>
</feature>
<evidence type="ECO:0000256" key="16">
    <source>
        <dbReference type="ARBA" id="ARBA00048694"/>
    </source>
</evidence>
<dbReference type="Gene3D" id="3.40.50.1000">
    <property type="entry name" value="HAD superfamily/HAD-like"/>
    <property type="match status" value="1"/>
</dbReference>
<keyword evidence="11" id="KW-1278">Translocase</keyword>
<dbReference type="PANTHER" id="PTHR24093">
    <property type="entry name" value="CATION TRANSPORTING ATPASE"/>
    <property type="match status" value="1"/>
</dbReference>
<keyword evidence="9 17" id="KW-0067">ATP-binding</keyword>
<feature type="region of interest" description="Disordered" evidence="18">
    <location>
        <begin position="67"/>
        <end position="103"/>
    </location>
</feature>
<dbReference type="InterPro" id="IPR059000">
    <property type="entry name" value="ATPase_P-type_domA"/>
</dbReference>
<feature type="transmembrane region" description="Helical" evidence="17">
    <location>
        <begin position="981"/>
        <end position="1000"/>
    </location>
</feature>
<dbReference type="Gene3D" id="1.20.1110.10">
    <property type="entry name" value="Calcium-transporting ATPase, transmembrane domain"/>
    <property type="match status" value="1"/>
</dbReference>
<dbReference type="EC" id="7.2.2.10" evidence="17"/>
<dbReference type="SUPFAM" id="SSF81665">
    <property type="entry name" value="Calcium ATPase, transmembrane domain M"/>
    <property type="match status" value="1"/>
</dbReference>
<dbReference type="GO" id="GO:0005388">
    <property type="term" value="F:P-type calcium transporter activity"/>
    <property type="evidence" value="ECO:0007669"/>
    <property type="project" value="UniProtKB-EC"/>
</dbReference>
<keyword evidence="6" id="KW-0479">Metal-binding</keyword>
<dbReference type="Pfam" id="PF00122">
    <property type="entry name" value="E1-E2_ATPase"/>
    <property type="match status" value="1"/>
</dbReference>
<feature type="transmembrane region" description="Helical" evidence="17">
    <location>
        <begin position="910"/>
        <end position="928"/>
    </location>
</feature>
<feature type="transmembrane region" description="Helical" evidence="17">
    <location>
        <begin position="176"/>
        <end position="194"/>
    </location>
</feature>
<dbReference type="FunFam" id="3.40.50.1000:FF:000018">
    <property type="entry name" value="Calcium-transporting ATPase"/>
    <property type="match status" value="1"/>
</dbReference>
<protein>
    <recommendedName>
        <fullName evidence="17">Calcium-transporting ATPase</fullName>
        <ecNumber evidence="17">7.2.2.10</ecNumber>
    </recommendedName>
</protein>
<dbReference type="GO" id="GO:0016887">
    <property type="term" value="F:ATP hydrolysis activity"/>
    <property type="evidence" value="ECO:0007669"/>
    <property type="project" value="InterPro"/>
</dbReference>
<feature type="transmembrane region" description="Helical" evidence="17">
    <location>
        <begin position="139"/>
        <end position="156"/>
    </location>
</feature>
<dbReference type="GO" id="GO:0005886">
    <property type="term" value="C:plasma membrane"/>
    <property type="evidence" value="ECO:0007669"/>
    <property type="project" value="TreeGrafter"/>
</dbReference>
<feature type="compositionally biased region" description="Polar residues" evidence="18">
    <location>
        <begin position="86"/>
        <end position="98"/>
    </location>
</feature>
<evidence type="ECO:0000256" key="3">
    <source>
        <dbReference type="ARBA" id="ARBA00022554"/>
    </source>
</evidence>
<dbReference type="SFLD" id="SFLDG00002">
    <property type="entry name" value="C1.7:_P-type_atpase_like"/>
    <property type="match status" value="1"/>
</dbReference>
<comment type="subcellular location">
    <subcellularLocation>
        <location evidence="17">Membrane</location>
        <topology evidence="17">Multi-pass membrane protein</topology>
    </subcellularLocation>
    <subcellularLocation>
        <location evidence="1">Vacuole membrane</location>
        <topology evidence="1">Multi-pass membrane protein</topology>
    </subcellularLocation>
</comment>
<dbReference type="FunFam" id="1.20.1110.10:FF:000039">
    <property type="entry name" value="Calcium-transporting ATPase"/>
    <property type="match status" value="1"/>
</dbReference>
<gene>
    <name evidence="20" type="primary">PMC1_1</name>
    <name evidence="20" type="ORF">IWQ62_001089</name>
</gene>
<accession>A0A9W8ATD6</accession>
<keyword evidence="3" id="KW-0926">Vacuole</keyword>
<feature type="transmembrane region" description="Helical" evidence="17">
    <location>
        <begin position="877"/>
        <end position="898"/>
    </location>
</feature>
<feature type="compositionally biased region" description="Polar residues" evidence="18">
    <location>
        <begin position="1"/>
        <end position="11"/>
    </location>
</feature>
<dbReference type="InterPro" id="IPR008250">
    <property type="entry name" value="ATPase_P-typ_transduc_dom_A_sf"/>
</dbReference>
<dbReference type="SFLD" id="SFLDS00003">
    <property type="entry name" value="Haloacid_Dehalogenase"/>
    <property type="match status" value="1"/>
</dbReference>
<dbReference type="Pfam" id="PF00689">
    <property type="entry name" value="Cation_ATPase_C"/>
    <property type="match status" value="1"/>
</dbReference>
<evidence type="ECO:0000256" key="15">
    <source>
        <dbReference type="ARBA" id="ARBA00038148"/>
    </source>
</evidence>
<dbReference type="InterPro" id="IPR018303">
    <property type="entry name" value="ATPase_P-typ_P_site"/>
</dbReference>
<dbReference type="Proteomes" id="UP001150925">
    <property type="component" value="Unassembled WGS sequence"/>
</dbReference>
<dbReference type="InterPro" id="IPR036412">
    <property type="entry name" value="HAD-like_sf"/>
</dbReference>
<evidence type="ECO:0000256" key="17">
    <source>
        <dbReference type="RuleBase" id="RU361146"/>
    </source>
</evidence>
<evidence type="ECO:0000259" key="19">
    <source>
        <dbReference type="SMART" id="SM00831"/>
    </source>
</evidence>
<evidence type="ECO:0000256" key="13">
    <source>
        <dbReference type="ARBA" id="ARBA00023065"/>
    </source>
</evidence>
<dbReference type="GO" id="GO:0005524">
    <property type="term" value="F:ATP binding"/>
    <property type="evidence" value="ECO:0007669"/>
    <property type="project" value="UniProtKB-KW"/>
</dbReference>
<dbReference type="InterPro" id="IPR023298">
    <property type="entry name" value="ATPase_P-typ_TM_dom_sf"/>
</dbReference>
<evidence type="ECO:0000256" key="4">
    <source>
        <dbReference type="ARBA" id="ARBA00022568"/>
    </source>
</evidence>
<feature type="domain" description="Cation-transporting P-type ATPase N-terminal" evidence="19">
    <location>
        <begin position="49"/>
        <end position="155"/>
    </location>
</feature>
<feature type="compositionally biased region" description="Basic and acidic residues" evidence="18">
    <location>
        <begin position="12"/>
        <end position="21"/>
    </location>
</feature>
<dbReference type="GO" id="GO:0046872">
    <property type="term" value="F:metal ion binding"/>
    <property type="evidence" value="ECO:0007669"/>
    <property type="project" value="UniProtKB-KW"/>
</dbReference>
<dbReference type="FunFam" id="2.70.150.10:FF:000028">
    <property type="entry name" value="Calcium-transporting ATPase"/>
    <property type="match status" value="1"/>
</dbReference>
<dbReference type="InterPro" id="IPR044492">
    <property type="entry name" value="P_typ_ATPase_HD_dom"/>
</dbReference>
<evidence type="ECO:0000256" key="18">
    <source>
        <dbReference type="SAM" id="MobiDB-lite"/>
    </source>
</evidence>
<dbReference type="InterPro" id="IPR001757">
    <property type="entry name" value="P_typ_ATPase"/>
</dbReference>
<feature type="region of interest" description="Disordered" evidence="18">
    <location>
        <begin position="1"/>
        <end position="46"/>
    </location>
</feature>
<dbReference type="SUPFAM" id="SSF81653">
    <property type="entry name" value="Calcium ATPase, transduction domain A"/>
    <property type="match status" value="1"/>
</dbReference>
<dbReference type="NCBIfam" id="TIGR01517">
    <property type="entry name" value="ATPase-IIB_Ca"/>
    <property type="match status" value="1"/>
</dbReference>
<dbReference type="PRINTS" id="PR00120">
    <property type="entry name" value="HATPASE"/>
</dbReference>